<evidence type="ECO:0000313" key="1">
    <source>
        <dbReference type="Proteomes" id="UP000887565"/>
    </source>
</evidence>
<proteinExistence type="predicted"/>
<dbReference type="Proteomes" id="UP000887565">
    <property type="component" value="Unplaced"/>
</dbReference>
<reference evidence="2" key="1">
    <citation type="submission" date="2022-11" db="UniProtKB">
        <authorList>
            <consortium name="WormBaseParasite"/>
        </authorList>
    </citation>
    <scope>IDENTIFICATION</scope>
</reference>
<keyword evidence="1" id="KW-1185">Reference proteome</keyword>
<dbReference type="AlphaFoldDB" id="A0A915IK13"/>
<dbReference type="WBParaSite" id="nRc.2.0.1.t14517-RA">
    <property type="protein sequence ID" value="nRc.2.0.1.t14517-RA"/>
    <property type="gene ID" value="nRc.2.0.1.g14517"/>
</dbReference>
<accession>A0A915IK13</accession>
<organism evidence="1 2">
    <name type="scientific">Romanomermis culicivorax</name>
    <name type="common">Nematode worm</name>
    <dbReference type="NCBI Taxonomy" id="13658"/>
    <lineage>
        <taxon>Eukaryota</taxon>
        <taxon>Metazoa</taxon>
        <taxon>Ecdysozoa</taxon>
        <taxon>Nematoda</taxon>
        <taxon>Enoplea</taxon>
        <taxon>Dorylaimia</taxon>
        <taxon>Mermithida</taxon>
        <taxon>Mermithoidea</taxon>
        <taxon>Mermithidae</taxon>
        <taxon>Romanomermis</taxon>
    </lineage>
</organism>
<sequence>MEKINIKQFLESRMIIAQRHGRYHHISVQQIIAVGVGHIISDRFFHVDKIIDAGRILDPNCYSQVEKGGVRTNLEKWRADDLGPGIFVLTTGPAGSLEKSLVVRFCTMQKMFAL</sequence>
<protein>
    <submittedName>
        <fullName evidence="2">Uncharacterized protein</fullName>
    </submittedName>
</protein>
<evidence type="ECO:0000313" key="2">
    <source>
        <dbReference type="WBParaSite" id="nRc.2.0.1.t14517-RA"/>
    </source>
</evidence>
<name>A0A915IK13_ROMCU</name>